<dbReference type="EMBL" id="JAHRIN010075816">
    <property type="protein sequence ID" value="MEQ2217389.1"/>
    <property type="molecule type" value="Genomic_DNA"/>
</dbReference>
<evidence type="ECO:0000313" key="2">
    <source>
        <dbReference type="Proteomes" id="UP001434883"/>
    </source>
</evidence>
<gene>
    <name evidence="1" type="ORF">XENOCAPTIV_008245</name>
</gene>
<comment type="caution">
    <text evidence="1">The sequence shown here is derived from an EMBL/GenBank/DDBJ whole genome shotgun (WGS) entry which is preliminary data.</text>
</comment>
<name>A0ABV0SA60_9TELE</name>
<dbReference type="Proteomes" id="UP001434883">
    <property type="component" value="Unassembled WGS sequence"/>
</dbReference>
<reference evidence="1 2" key="1">
    <citation type="submission" date="2021-06" db="EMBL/GenBank/DDBJ databases">
        <authorList>
            <person name="Palmer J.M."/>
        </authorList>
    </citation>
    <scope>NUCLEOTIDE SEQUENCE [LARGE SCALE GENOMIC DNA]</scope>
    <source>
        <strain evidence="1 2">XC_2019</strain>
        <tissue evidence="1">Muscle</tissue>
    </source>
</reference>
<organism evidence="1 2">
    <name type="scientific">Xenoophorus captivus</name>
    <dbReference type="NCBI Taxonomy" id="1517983"/>
    <lineage>
        <taxon>Eukaryota</taxon>
        <taxon>Metazoa</taxon>
        <taxon>Chordata</taxon>
        <taxon>Craniata</taxon>
        <taxon>Vertebrata</taxon>
        <taxon>Euteleostomi</taxon>
        <taxon>Actinopterygii</taxon>
        <taxon>Neopterygii</taxon>
        <taxon>Teleostei</taxon>
        <taxon>Neoteleostei</taxon>
        <taxon>Acanthomorphata</taxon>
        <taxon>Ovalentaria</taxon>
        <taxon>Atherinomorphae</taxon>
        <taxon>Cyprinodontiformes</taxon>
        <taxon>Goodeidae</taxon>
        <taxon>Xenoophorus</taxon>
    </lineage>
</organism>
<accession>A0ABV0SA60</accession>
<sequence>MCVCVCACACVVELVAKASKPQYFPLQSCLFYIIHGEGEKKKSKEMGWWGVVDKYGSGMNDCLRSKCKGGIREELESKCGEEMWEVFAERVGVEYTVAVLT</sequence>
<protein>
    <submittedName>
        <fullName evidence="1">Uncharacterized protein</fullName>
    </submittedName>
</protein>
<evidence type="ECO:0000313" key="1">
    <source>
        <dbReference type="EMBL" id="MEQ2217389.1"/>
    </source>
</evidence>
<keyword evidence="2" id="KW-1185">Reference proteome</keyword>
<proteinExistence type="predicted"/>